<gene>
    <name evidence="2" type="ORF">DF3PB_190009</name>
    <name evidence="3" type="ORF">DF3PB_290009</name>
</gene>
<protein>
    <submittedName>
        <fullName evidence="2">Universal stress protein</fullName>
    </submittedName>
</protein>
<evidence type="ECO:0000313" key="3">
    <source>
        <dbReference type="EMBL" id="SUS06487.1"/>
    </source>
</evidence>
<dbReference type="SUPFAM" id="SSF52402">
    <property type="entry name" value="Adenine nucleotide alpha hydrolases-like"/>
    <property type="match status" value="1"/>
</dbReference>
<name>A0A380TBK9_9ZZZZ</name>
<reference evidence="2" key="1">
    <citation type="submission" date="2018-07" db="EMBL/GenBank/DDBJ databases">
        <authorList>
            <person name="Quirk P.G."/>
            <person name="Krulwich T.A."/>
        </authorList>
    </citation>
    <scope>NUCLEOTIDE SEQUENCE</scope>
</reference>
<proteinExistence type="predicted"/>
<dbReference type="Gene3D" id="3.40.50.12370">
    <property type="match status" value="1"/>
</dbReference>
<evidence type="ECO:0000259" key="1">
    <source>
        <dbReference type="Pfam" id="PF00582"/>
    </source>
</evidence>
<accession>A0A380TBK9</accession>
<dbReference type="Pfam" id="PF00582">
    <property type="entry name" value="Usp"/>
    <property type="match status" value="1"/>
</dbReference>
<evidence type="ECO:0000313" key="2">
    <source>
        <dbReference type="EMBL" id="SUS05345.1"/>
    </source>
</evidence>
<sequence>MVVQPEEAESVAQTDGVPDRRTFLCVVDETAELHQALRFACGRARKTGGRVALLYVIEPVEFQHWMAVGHLMAEERREQAEEMLQVVSSVVQKLSGATPVVYIREGTVNEQLLTLLASEEPISVLVLGVSAGSEGPGQVLSYVLKRLGKVKVPVTIVPGNLSDAEIDAIT</sequence>
<dbReference type="EMBL" id="UIDG01000101">
    <property type="protein sequence ID" value="SUS05345.1"/>
    <property type="molecule type" value="Genomic_DNA"/>
</dbReference>
<dbReference type="AlphaFoldDB" id="A0A380TBK9"/>
<dbReference type="EMBL" id="UIDG01000212">
    <property type="protein sequence ID" value="SUS06487.1"/>
    <property type="molecule type" value="Genomic_DNA"/>
</dbReference>
<dbReference type="InterPro" id="IPR006016">
    <property type="entry name" value="UspA"/>
</dbReference>
<feature type="domain" description="UspA" evidence="1">
    <location>
        <begin position="21"/>
        <end position="158"/>
    </location>
</feature>
<organism evidence="2">
    <name type="scientific">metagenome</name>
    <dbReference type="NCBI Taxonomy" id="256318"/>
    <lineage>
        <taxon>unclassified sequences</taxon>
        <taxon>metagenomes</taxon>
    </lineage>
</organism>